<dbReference type="InterPro" id="IPR014121">
    <property type="entry name" value="TraN_Ftype"/>
</dbReference>
<keyword evidence="2" id="KW-0732">Signal</keyword>
<reference evidence="3 4" key="1">
    <citation type="submission" date="2017-01" db="EMBL/GenBank/DDBJ databases">
        <authorList>
            <person name="Cao J.-M."/>
        </authorList>
    </citation>
    <scope>NUCLEOTIDE SEQUENCE [LARGE SCALE GENOMIC DNA]</scope>
    <source>
        <strain evidence="3 4">888-76</strain>
        <plasmid evidence="3 4">p888-76-1</plasmid>
    </source>
</reference>
<dbReference type="RefSeq" id="WP_054804359.1">
    <property type="nucleotide sequence ID" value="NZ_CP019446.1"/>
</dbReference>
<dbReference type="Proteomes" id="UP000187148">
    <property type="component" value="Plasmid p888-76-1"/>
</dbReference>
<proteinExistence type="predicted"/>
<feature type="compositionally biased region" description="Gly residues" evidence="1">
    <location>
        <begin position="65"/>
        <end position="77"/>
    </location>
</feature>
<dbReference type="Pfam" id="PF06986">
    <property type="entry name" value="F_T4SS_TraN"/>
    <property type="match status" value="1"/>
</dbReference>
<evidence type="ECO:0000256" key="2">
    <source>
        <dbReference type="SAM" id="SignalP"/>
    </source>
</evidence>
<feature type="region of interest" description="Disordered" evidence="1">
    <location>
        <begin position="30"/>
        <end position="89"/>
    </location>
</feature>
<organism evidence="3 4">
    <name type="scientific">Kosakonia cowanii JCM 10956 = DSM 18146</name>
    <dbReference type="NCBI Taxonomy" id="1300165"/>
    <lineage>
        <taxon>Bacteria</taxon>
        <taxon>Pseudomonadati</taxon>
        <taxon>Pseudomonadota</taxon>
        <taxon>Gammaproteobacteria</taxon>
        <taxon>Enterobacterales</taxon>
        <taxon>Enterobacteriaceae</taxon>
        <taxon>Kosakonia</taxon>
    </lineage>
</organism>
<protein>
    <submittedName>
        <fullName evidence="3">Conjugal transfer protein TraN</fullName>
    </submittedName>
</protein>
<geneLocation type="plasmid" evidence="3 4">
    <name>p888-76-1</name>
</geneLocation>
<accession>A0A830ZER1</accession>
<name>A0A830ZER1_9ENTR</name>
<dbReference type="AlphaFoldDB" id="A0A830ZER1"/>
<feature type="chain" id="PRO_5032847902" evidence="2">
    <location>
        <begin position="19"/>
        <end position="613"/>
    </location>
</feature>
<dbReference type="KEGG" id="kco:BWI95_22250"/>
<evidence type="ECO:0000256" key="1">
    <source>
        <dbReference type="SAM" id="MobiDB-lite"/>
    </source>
</evidence>
<feature type="compositionally biased region" description="Polar residues" evidence="1">
    <location>
        <begin position="35"/>
        <end position="51"/>
    </location>
</feature>
<dbReference type="EMBL" id="CP019446">
    <property type="protein sequence ID" value="APZ07774.1"/>
    <property type="molecule type" value="Genomic_DNA"/>
</dbReference>
<keyword evidence="3" id="KW-0614">Plasmid</keyword>
<gene>
    <name evidence="3" type="ORF">BWI95_22250</name>
</gene>
<keyword evidence="4" id="KW-1185">Reference proteome</keyword>
<evidence type="ECO:0000313" key="3">
    <source>
        <dbReference type="EMBL" id="APZ07774.1"/>
    </source>
</evidence>
<dbReference type="NCBIfam" id="NF009016">
    <property type="entry name" value="PRK12355.3-2"/>
    <property type="match status" value="1"/>
</dbReference>
<evidence type="ECO:0000313" key="4">
    <source>
        <dbReference type="Proteomes" id="UP000187148"/>
    </source>
</evidence>
<feature type="signal peptide" evidence="2">
    <location>
        <begin position="1"/>
        <end position="18"/>
    </location>
</feature>
<sequence>MKPVIFLLALLSSGLVRADANQDAWSAGAGFGKGQASQGTSSLKNPGTVQGSIPGYTASPPETGYYGGVSGGDGGLNSKGQQALQNSGAGQAVIDAGTKNPLPVIDPKAPFITAGKNAEGAADNIVNGTGNPQQCQPGTVTKSVFDKYTCERDVWVNQSCKRSATVEVDGSGTTWETKTVEYEMSQQPVQEINGMNIATIVPTVSGEIVRATYTWSDRLGNKPRFYMTIYVLGAEIPWHNKGSAQDVAFTPVPATLTAGVAFTSKHQHSIHSGSGSQTFKNRHVQLKISLVIRVKKTSSVPKVVWRETCGFDKNGAVPVSSVCTVPGGNRPVVIDGETQQVYSDCWEYEDQYLQKTGSNGTCASLMNNPACTVTGTQCQTGTGAYCEHEVVNYECQRNFSSTGLICGGTYFCQSGNCSDTDGAGDSGFDTAVAKLAGLASAAADVKDDQINVKAFTGKAMSCRKAFAGFSNCCKDSGWGQDAGLSACNDDELALGKAKAKKITVSVGERCDHEVLGQCVQKSKVYCVFDGKLARIIQEQGRRDQLGVGFGSGSSPNCGGITVPQLQGIDFDRINFADFYEDLMANQKVPNSSVMVQQVKDRIAAQVKQTGGTK</sequence>